<evidence type="ECO:0000256" key="1">
    <source>
        <dbReference type="SAM" id="Phobius"/>
    </source>
</evidence>
<dbReference type="AlphaFoldDB" id="W4EKZ1"/>
<feature type="transmembrane region" description="Helical" evidence="1">
    <location>
        <begin position="255"/>
        <end position="276"/>
    </location>
</feature>
<sequence length="489" mass="56688">MVILRSLINELLQLRWIILGFVIFIFCFGIRKTIIESNASVNAWDLLITLLSDVNLIIYFVLPFLLYFNVTFLVKDFEYHLLIRLGSYKKWVLMASKKILMFLALTIIVWLLVAFIMTIGFPFANEWSSGSNLLEPTAIMRQYFDFPILALIYQIGMFFITTLIILASVTTIYVFLQSWRWISFVVAILYIFSFVSWKLFPENLAKLSLSNYVAMFQTLNLWKTTFTIPLIAIFSLGLIYLALQFKDGKQIVSFTAFQTGIAVYLSVLVLGTYFMADSRSNTVIDLFLLNFFGTSSAGYTLLSYMYYIVVFFGFLYLAQVYLAREFSELSYYKIIRYTSMFKWMGEWFRNILLMAIMYLIFIFILTLTVAYFKGMEFSLRVTVVEDMNFASLLYHFFINGLLQISIYLLLLITLQIVLKSSSTNLVTIGIFIALLFPGYKYIPVGLNGYSHLIYGTSPMTISLYLILIVLVEGICIFYLLNKKYVFEGV</sequence>
<feature type="transmembrane region" description="Helical" evidence="1">
    <location>
        <begin position="181"/>
        <end position="200"/>
    </location>
</feature>
<feature type="transmembrane region" description="Helical" evidence="1">
    <location>
        <begin position="144"/>
        <end position="169"/>
    </location>
</feature>
<evidence type="ECO:0000313" key="2">
    <source>
        <dbReference type="EMBL" id="ETT81253.1"/>
    </source>
</evidence>
<feature type="transmembrane region" description="Helical" evidence="1">
    <location>
        <begin position="99"/>
        <end position="124"/>
    </location>
</feature>
<feature type="transmembrane region" description="Helical" evidence="1">
    <location>
        <begin position="220"/>
        <end position="243"/>
    </location>
</feature>
<gene>
    <name evidence="2" type="ORF">C176_21144</name>
</gene>
<feature type="transmembrane region" description="Helical" evidence="1">
    <location>
        <begin position="462"/>
        <end position="480"/>
    </location>
</feature>
<keyword evidence="1" id="KW-1133">Transmembrane helix</keyword>
<keyword evidence="1" id="KW-0812">Transmembrane</keyword>
<feature type="transmembrane region" description="Helical" evidence="1">
    <location>
        <begin position="351"/>
        <end position="372"/>
    </location>
</feature>
<dbReference type="EMBL" id="ASQA01000042">
    <property type="protein sequence ID" value="ETT81253.1"/>
    <property type="molecule type" value="Genomic_DNA"/>
</dbReference>
<dbReference type="PATRIC" id="fig|1227360.4.peg.4306"/>
<protein>
    <submittedName>
        <fullName evidence="2">Putative permease</fullName>
    </submittedName>
</protein>
<reference evidence="2 3" key="1">
    <citation type="journal article" date="2014" name="BMC Genomics">
        <title>Genomic comparison of sporeforming bacilli isolated from milk.</title>
        <authorList>
            <person name="Moreno Switt A.I."/>
            <person name="Andrus A.D."/>
            <person name="Ranieri M.L."/>
            <person name="Orsi R.H."/>
            <person name="Ivy R."/>
            <person name="den Bakker H.C."/>
            <person name="Martin N.H."/>
            <person name="Wiedmann M."/>
            <person name="Boor K.J."/>
        </authorList>
    </citation>
    <scope>NUCLEOTIDE SEQUENCE [LARGE SCALE GENOMIC DNA]</scope>
    <source>
        <strain evidence="2 3">FSL R5-213</strain>
    </source>
</reference>
<proteinExistence type="predicted"/>
<keyword evidence="3" id="KW-1185">Reference proteome</keyword>
<dbReference type="eggNOG" id="ENOG502ZA43">
    <property type="taxonomic scope" value="Bacteria"/>
</dbReference>
<feature type="transmembrane region" description="Helical" evidence="1">
    <location>
        <begin position="392"/>
        <end position="418"/>
    </location>
</feature>
<comment type="caution">
    <text evidence="2">The sequence shown here is derived from an EMBL/GenBank/DDBJ whole genome shotgun (WGS) entry which is preliminary data.</text>
</comment>
<feature type="transmembrane region" description="Helical" evidence="1">
    <location>
        <begin position="54"/>
        <end position="74"/>
    </location>
</feature>
<name>W4EKZ1_9BACL</name>
<feature type="transmembrane region" description="Helical" evidence="1">
    <location>
        <begin position="296"/>
        <end position="318"/>
    </location>
</feature>
<organism evidence="2 3">
    <name type="scientific">Viridibacillus arenosi FSL R5-213</name>
    <dbReference type="NCBI Taxonomy" id="1227360"/>
    <lineage>
        <taxon>Bacteria</taxon>
        <taxon>Bacillati</taxon>
        <taxon>Bacillota</taxon>
        <taxon>Bacilli</taxon>
        <taxon>Bacillales</taxon>
        <taxon>Caryophanaceae</taxon>
        <taxon>Viridibacillus</taxon>
    </lineage>
</organism>
<dbReference type="Proteomes" id="UP000019062">
    <property type="component" value="Unassembled WGS sequence"/>
</dbReference>
<accession>W4EKZ1</accession>
<feature type="transmembrane region" description="Helical" evidence="1">
    <location>
        <begin position="425"/>
        <end position="442"/>
    </location>
</feature>
<evidence type="ECO:0000313" key="3">
    <source>
        <dbReference type="Proteomes" id="UP000019062"/>
    </source>
</evidence>
<keyword evidence="1" id="KW-0472">Membrane</keyword>
<feature type="transmembrane region" description="Helical" evidence="1">
    <location>
        <begin position="12"/>
        <end position="34"/>
    </location>
</feature>